<organism evidence="2 3">
    <name type="scientific">Ephemerocybe angulata</name>
    <dbReference type="NCBI Taxonomy" id="980116"/>
    <lineage>
        <taxon>Eukaryota</taxon>
        <taxon>Fungi</taxon>
        <taxon>Dikarya</taxon>
        <taxon>Basidiomycota</taxon>
        <taxon>Agaricomycotina</taxon>
        <taxon>Agaricomycetes</taxon>
        <taxon>Agaricomycetidae</taxon>
        <taxon>Agaricales</taxon>
        <taxon>Agaricineae</taxon>
        <taxon>Psathyrellaceae</taxon>
        <taxon>Ephemerocybe</taxon>
    </lineage>
</organism>
<reference evidence="2 3" key="1">
    <citation type="submission" date="2020-07" db="EMBL/GenBank/DDBJ databases">
        <title>Comparative genomics of pyrophilous fungi reveals a link between fire events and developmental genes.</title>
        <authorList>
            <consortium name="DOE Joint Genome Institute"/>
            <person name="Steindorff A.S."/>
            <person name="Carver A."/>
            <person name="Calhoun S."/>
            <person name="Stillman K."/>
            <person name="Liu H."/>
            <person name="Lipzen A."/>
            <person name="Pangilinan J."/>
            <person name="Labutti K."/>
            <person name="Bruns T.D."/>
            <person name="Grigoriev I.V."/>
        </authorList>
    </citation>
    <scope>NUCLEOTIDE SEQUENCE [LARGE SCALE GENOMIC DNA]</scope>
    <source>
        <strain evidence="2 3">CBS 144469</strain>
    </source>
</reference>
<dbReference type="OrthoDB" id="2965800at2759"/>
<dbReference type="AlphaFoldDB" id="A0A8H6HUF7"/>
<sequence length="375" mass="41988">MPKSAPLTPTKRRAAKETSETPTPKKARKSPKKAPVVVDESTWRTSSISSGTTINKVAINEQYRIKDPAALGLKPCRQEVVTKVIKGRETDVTMILYNEREVERAAWRKHGGPDGFHAYLKKLHESQKKNKPEGTFHAPSSYFSNSLPYVGIMTLPAASGSSDIFANTPELRNLKIRMINKAHGDEWLWKACNLYLWGNVTGNNAHERCILTAVTQLPAYPPRTPPPAVLSPEFQALKALMEEAPTRGDMCMGVSVPPKNTHNIRGDDIPFPQDCREYWSTGYLTRIYQALINIIGTHGVGDEGWKAARWMVYDEYLNWDGIRLSLTEATDNAFGWLQSRLPPGTNPQLEFSVFDVHNHPPPIWAQYNALLPTSA</sequence>
<feature type="region of interest" description="Disordered" evidence="1">
    <location>
        <begin position="1"/>
        <end position="36"/>
    </location>
</feature>
<keyword evidence="3" id="KW-1185">Reference proteome</keyword>
<dbReference type="EMBL" id="JACGCI010000042">
    <property type="protein sequence ID" value="KAF6752819.1"/>
    <property type="molecule type" value="Genomic_DNA"/>
</dbReference>
<evidence type="ECO:0000313" key="2">
    <source>
        <dbReference type="EMBL" id="KAF6752819.1"/>
    </source>
</evidence>
<gene>
    <name evidence="2" type="ORF">DFP72DRAFT_1070003</name>
</gene>
<evidence type="ECO:0000313" key="3">
    <source>
        <dbReference type="Proteomes" id="UP000521943"/>
    </source>
</evidence>
<dbReference type="Proteomes" id="UP000521943">
    <property type="component" value="Unassembled WGS sequence"/>
</dbReference>
<evidence type="ECO:0000256" key="1">
    <source>
        <dbReference type="SAM" id="MobiDB-lite"/>
    </source>
</evidence>
<protein>
    <submittedName>
        <fullName evidence="2">Uncharacterized protein</fullName>
    </submittedName>
</protein>
<name>A0A8H6HUF7_9AGAR</name>
<dbReference type="CDD" id="cd21075">
    <property type="entry name" value="DBD_XPA-like"/>
    <property type="match status" value="1"/>
</dbReference>
<accession>A0A8H6HUF7</accession>
<proteinExistence type="predicted"/>
<comment type="caution">
    <text evidence="2">The sequence shown here is derived from an EMBL/GenBank/DDBJ whole genome shotgun (WGS) entry which is preliminary data.</text>
</comment>